<keyword evidence="1" id="KW-0217">Developmental protein</keyword>
<keyword evidence="10" id="KW-1185">Reference proteome</keyword>
<dbReference type="FunFam" id="2.10.25.10:FF:000004">
    <property type="entry name" value="Neurogenic locus notch 1"/>
    <property type="match status" value="1"/>
</dbReference>
<reference evidence="9" key="1">
    <citation type="submission" date="2022-03" db="EMBL/GenBank/DDBJ databases">
        <authorList>
            <person name="Martin C."/>
        </authorList>
    </citation>
    <scope>NUCLEOTIDE SEQUENCE</scope>
</reference>
<keyword evidence="4" id="KW-0677">Repeat</keyword>
<organism evidence="9 10">
    <name type="scientific">Owenia fusiformis</name>
    <name type="common">Polychaete worm</name>
    <dbReference type="NCBI Taxonomy" id="6347"/>
    <lineage>
        <taxon>Eukaryota</taxon>
        <taxon>Metazoa</taxon>
        <taxon>Spiralia</taxon>
        <taxon>Lophotrochozoa</taxon>
        <taxon>Annelida</taxon>
        <taxon>Polychaeta</taxon>
        <taxon>Sedentaria</taxon>
        <taxon>Canalipalpata</taxon>
        <taxon>Sabellida</taxon>
        <taxon>Oweniida</taxon>
        <taxon>Oweniidae</taxon>
        <taxon>Owenia</taxon>
    </lineage>
</organism>
<evidence type="ECO:0000256" key="5">
    <source>
        <dbReference type="ARBA" id="ARBA00023157"/>
    </source>
</evidence>
<dbReference type="InterPro" id="IPR000152">
    <property type="entry name" value="EGF-type_Asp/Asn_hydroxyl_site"/>
</dbReference>
<dbReference type="PANTHER" id="PTHR12916">
    <property type="entry name" value="CYTOCHROME C OXIDASE POLYPEPTIDE VIC-2"/>
    <property type="match status" value="1"/>
</dbReference>
<keyword evidence="5 7" id="KW-1015">Disulfide bond</keyword>
<dbReference type="Proteomes" id="UP000749559">
    <property type="component" value="Unassembled WGS sequence"/>
</dbReference>
<keyword evidence="6" id="KW-0325">Glycoprotein</keyword>
<dbReference type="InterPro" id="IPR009030">
    <property type="entry name" value="Growth_fac_rcpt_cys_sf"/>
</dbReference>
<feature type="disulfide bond" evidence="7">
    <location>
        <begin position="127"/>
        <end position="136"/>
    </location>
</feature>
<evidence type="ECO:0000256" key="4">
    <source>
        <dbReference type="ARBA" id="ARBA00022737"/>
    </source>
</evidence>
<dbReference type="InterPro" id="IPR013032">
    <property type="entry name" value="EGF-like_CS"/>
</dbReference>
<dbReference type="SMART" id="SM00181">
    <property type="entry name" value="EGF"/>
    <property type="match status" value="3"/>
</dbReference>
<dbReference type="GO" id="GO:0005509">
    <property type="term" value="F:calcium ion binding"/>
    <property type="evidence" value="ECO:0007669"/>
    <property type="project" value="InterPro"/>
</dbReference>
<feature type="domain" description="EGF-like" evidence="8">
    <location>
        <begin position="101"/>
        <end position="137"/>
    </location>
</feature>
<dbReference type="GO" id="GO:0005112">
    <property type="term" value="F:Notch binding"/>
    <property type="evidence" value="ECO:0007669"/>
    <property type="project" value="TreeGrafter"/>
</dbReference>
<dbReference type="PROSITE" id="PS50026">
    <property type="entry name" value="EGF_3"/>
    <property type="match status" value="3"/>
</dbReference>
<feature type="domain" description="EGF-like" evidence="8">
    <location>
        <begin position="178"/>
        <end position="214"/>
    </location>
</feature>
<dbReference type="CDD" id="cd00054">
    <property type="entry name" value="EGF_CA"/>
    <property type="match status" value="3"/>
</dbReference>
<dbReference type="FunFam" id="2.10.25.10:FF:000122">
    <property type="entry name" value="Protein crumbs homolog 2"/>
    <property type="match status" value="1"/>
</dbReference>
<dbReference type="PRINTS" id="PR00010">
    <property type="entry name" value="EGFBLOOD"/>
</dbReference>
<dbReference type="PROSITE" id="PS01186">
    <property type="entry name" value="EGF_2"/>
    <property type="match status" value="3"/>
</dbReference>
<evidence type="ECO:0000313" key="9">
    <source>
        <dbReference type="EMBL" id="CAH1803247.1"/>
    </source>
</evidence>
<dbReference type="GO" id="GO:0003008">
    <property type="term" value="P:system process"/>
    <property type="evidence" value="ECO:0007669"/>
    <property type="project" value="UniProtKB-ARBA"/>
</dbReference>
<dbReference type="SUPFAM" id="SSF57184">
    <property type="entry name" value="Growth factor receptor domain"/>
    <property type="match status" value="1"/>
</dbReference>
<comment type="caution">
    <text evidence="9">The sequence shown here is derived from an EMBL/GenBank/DDBJ whole genome shotgun (WGS) entry which is preliminary data.</text>
</comment>
<evidence type="ECO:0000256" key="6">
    <source>
        <dbReference type="ARBA" id="ARBA00023180"/>
    </source>
</evidence>
<dbReference type="Gene3D" id="2.10.25.10">
    <property type="entry name" value="Laminin"/>
    <property type="match status" value="3"/>
</dbReference>
<evidence type="ECO:0000259" key="8">
    <source>
        <dbReference type="PROSITE" id="PS50026"/>
    </source>
</evidence>
<dbReference type="Pfam" id="PF12661">
    <property type="entry name" value="hEGF"/>
    <property type="match status" value="1"/>
</dbReference>
<evidence type="ECO:0000313" key="10">
    <source>
        <dbReference type="Proteomes" id="UP000749559"/>
    </source>
</evidence>
<dbReference type="InterPro" id="IPR018097">
    <property type="entry name" value="EGF_Ca-bd_CS"/>
</dbReference>
<accession>A0A8S4QBR8</accession>
<dbReference type="InterPro" id="IPR000742">
    <property type="entry name" value="EGF"/>
</dbReference>
<dbReference type="PROSITE" id="PS00010">
    <property type="entry name" value="ASX_HYDROXYL"/>
    <property type="match status" value="3"/>
</dbReference>
<keyword evidence="2 7" id="KW-0245">EGF-like domain</keyword>
<dbReference type="AlphaFoldDB" id="A0A8S4QBR8"/>
<evidence type="ECO:0000256" key="3">
    <source>
        <dbReference type="ARBA" id="ARBA00022729"/>
    </source>
</evidence>
<keyword evidence="3" id="KW-0732">Signal</keyword>
<gene>
    <name evidence="9" type="ORF">OFUS_LOCUS26858</name>
</gene>
<dbReference type="Pfam" id="PF00008">
    <property type="entry name" value="EGF"/>
    <property type="match status" value="2"/>
</dbReference>
<dbReference type="EMBL" id="CAIIXF020000360">
    <property type="protein sequence ID" value="CAH1803247.1"/>
    <property type="molecule type" value="Genomic_DNA"/>
</dbReference>
<dbReference type="FunFam" id="2.10.25.10:FF:000080">
    <property type="entry name" value="Neurogenic locus notch 1"/>
    <property type="match status" value="1"/>
</dbReference>
<feature type="disulfide bond" evidence="7">
    <location>
        <begin position="204"/>
        <end position="213"/>
    </location>
</feature>
<name>A0A8S4QBR8_OWEFU</name>
<dbReference type="PROSITE" id="PS00022">
    <property type="entry name" value="EGF_1"/>
    <property type="match status" value="3"/>
</dbReference>
<dbReference type="PROSITE" id="PS01187">
    <property type="entry name" value="EGF_CA"/>
    <property type="match status" value="1"/>
</dbReference>
<dbReference type="PANTHER" id="PTHR12916:SF4">
    <property type="entry name" value="UNINFLATABLE, ISOFORM C"/>
    <property type="match status" value="1"/>
</dbReference>
<sequence>MDELNGIYVETDTNIDTLQSYTRESPPEYNIYFKMDFINFEGRWLIDNNLSPTYFDARSNIFKRFSSDIGKDPTAWQLSWELLGDSKWVEQRNAKWSCVDDIDDCKDSSCENGGSCIDGVDSYSCNCVSGYTGRRCETNIDDCPSSPCTNPNQRCIDGLNSYTCACKEGFTGSDCETDIDECQSDPCSNGGSCIDEENGYECNCVPGYAGADCETASAAQSVGQSKQFAICVAVVLAIVDI</sequence>
<feature type="domain" description="EGF-like" evidence="8">
    <location>
        <begin position="139"/>
        <end position="176"/>
    </location>
</feature>
<dbReference type="GO" id="GO:0051240">
    <property type="term" value="P:positive regulation of multicellular organismal process"/>
    <property type="evidence" value="ECO:0007669"/>
    <property type="project" value="UniProtKB-ARBA"/>
</dbReference>
<dbReference type="OrthoDB" id="430340at2759"/>
<evidence type="ECO:0000256" key="2">
    <source>
        <dbReference type="ARBA" id="ARBA00022536"/>
    </source>
</evidence>
<feature type="disulfide bond" evidence="7">
    <location>
        <begin position="166"/>
        <end position="175"/>
    </location>
</feature>
<dbReference type="InterPro" id="IPR001881">
    <property type="entry name" value="EGF-like_Ca-bd_dom"/>
</dbReference>
<protein>
    <recommendedName>
        <fullName evidence="8">EGF-like domain-containing protein</fullName>
    </recommendedName>
</protein>
<evidence type="ECO:0000256" key="1">
    <source>
        <dbReference type="ARBA" id="ARBA00022473"/>
    </source>
</evidence>
<comment type="caution">
    <text evidence="7">Lacks conserved residue(s) required for the propagation of feature annotation.</text>
</comment>
<evidence type="ECO:0000256" key="7">
    <source>
        <dbReference type="PROSITE-ProRule" id="PRU00076"/>
    </source>
</evidence>
<proteinExistence type="predicted"/>
<dbReference type="GO" id="GO:0007219">
    <property type="term" value="P:Notch signaling pathway"/>
    <property type="evidence" value="ECO:0007669"/>
    <property type="project" value="TreeGrafter"/>
</dbReference>
<dbReference type="SMART" id="SM00179">
    <property type="entry name" value="EGF_CA"/>
    <property type="match status" value="3"/>
</dbReference>